<evidence type="ECO:0000313" key="1">
    <source>
        <dbReference type="EMBL" id="KAF4628592.1"/>
    </source>
</evidence>
<name>A0A8H4REF4_9HELO</name>
<keyword evidence="2" id="KW-1185">Reference proteome</keyword>
<sequence>MIHNAIIDTTIWDYICHLIQLLVDSANAQIYSTIILQELSNVCQLEYRWVQQVFKRHVQTGSGSKCFKRIEGIYDNGIARVSLKGKPELLTRENPQVHYMLRLCQAETDASSTITWIKKLDDFHRAHPSEREEMQEREYESFGDLAKWTNFVSGSKQLATELDPLKQEVDLTNFAIPIDNLKEPGMADGALNTLDQFIVDKTGAKMGSLYQDFIESCITNLQERFQQQKAKSEKHAATPLPAIIKTPSLEVRVQQRRQKEKTRPAHLCIYDIAPTAKVLPRPETMEKALVFKAKQDIFDTFSTLFSKSDSRGSISWVAFEAAMADLKFSVMPKFGSVFIFFPPKDMGVDSSTVHRPHMSRIEGHLLLSFASRLKRAYGWGENSFEVA</sequence>
<reference evidence="1 2" key="1">
    <citation type="submission" date="2020-03" db="EMBL/GenBank/DDBJ databases">
        <title>Draft Genome Sequence of Cudoniella acicularis.</title>
        <authorList>
            <person name="Buettner E."/>
            <person name="Kellner H."/>
        </authorList>
    </citation>
    <scope>NUCLEOTIDE SEQUENCE [LARGE SCALE GENOMIC DNA]</scope>
    <source>
        <strain evidence="1 2">DSM 108380</strain>
    </source>
</reference>
<comment type="caution">
    <text evidence="1">The sequence shown here is derived from an EMBL/GenBank/DDBJ whole genome shotgun (WGS) entry which is preliminary data.</text>
</comment>
<dbReference type="OrthoDB" id="2922289at2759"/>
<dbReference type="PANTHER" id="PTHR40788">
    <property type="entry name" value="CLR5 DOMAIN-CONTAINING PROTEIN-RELATED"/>
    <property type="match status" value="1"/>
</dbReference>
<organism evidence="1 2">
    <name type="scientific">Cudoniella acicularis</name>
    <dbReference type="NCBI Taxonomy" id="354080"/>
    <lineage>
        <taxon>Eukaryota</taxon>
        <taxon>Fungi</taxon>
        <taxon>Dikarya</taxon>
        <taxon>Ascomycota</taxon>
        <taxon>Pezizomycotina</taxon>
        <taxon>Leotiomycetes</taxon>
        <taxon>Helotiales</taxon>
        <taxon>Tricladiaceae</taxon>
        <taxon>Cudoniella</taxon>
    </lineage>
</organism>
<evidence type="ECO:0000313" key="2">
    <source>
        <dbReference type="Proteomes" id="UP000566819"/>
    </source>
</evidence>
<dbReference type="EMBL" id="JAAMPI010000789">
    <property type="protein sequence ID" value="KAF4628592.1"/>
    <property type="molecule type" value="Genomic_DNA"/>
</dbReference>
<accession>A0A8H4REF4</accession>
<protein>
    <submittedName>
        <fullName evidence="1">Uncharacterized protein</fullName>
    </submittedName>
</protein>
<dbReference type="Proteomes" id="UP000566819">
    <property type="component" value="Unassembled WGS sequence"/>
</dbReference>
<proteinExistence type="predicted"/>
<gene>
    <name evidence="1" type="ORF">G7Y89_g9563</name>
</gene>
<dbReference type="PANTHER" id="PTHR40788:SF1">
    <property type="entry name" value="IPA PROTEIN"/>
    <property type="match status" value="1"/>
</dbReference>
<dbReference type="AlphaFoldDB" id="A0A8H4REF4"/>